<dbReference type="RefSeq" id="WP_091261314.1">
    <property type="nucleotide sequence ID" value="NZ_FNDE01000046.1"/>
</dbReference>
<sequence length="237" mass="26166">MDAVTLSQVLEQLKRTGKNTDAAGNTTLFAYLKQINDYVDTLETKVADLKYHLGNITDLANRNGSLQSKVVDIRNVLDTSVAKWPTTKRLHVNPADTAGVWQWLFDSGVGTKGKLQTFRFLLSSFKSSDRIDFQIWVDGYLISHVKLSGDSNYPNAIGFSTPEILTIAAGYDTGGGGGYAFHHYGGLHGGLESFSYASGTFHPNILLHLPWNNRIEIKYLITGSISFEEAIIVYEQA</sequence>
<proteinExistence type="predicted"/>
<evidence type="ECO:0000313" key="2">
    <source>
        <dbReference type="Proteomes" id="UP000198956"/>
    </source>
</evidence>
<dbReference type="Proteomes" id="UP000198956">
    <property type="component" value="Unassembled WGS sequence"/>
</dbReference>
<name>A0A1G8EP78_ANETH</name>
<gene>
    <name evidence="1" type="ORF">SAMN04489735_104631</name>
</gene>
<reference evidence="1 2" key="1">
    <citation type="submission" date="2016-10" db="EMBL/GenBank/DDBJ databases">
        <authorList>
            <person name="de Groot N.N."/>
        </authorList>
    </citation>
    <scope>NUCLEOTIDE SEQUENCE [LARGE SCALE GENOMIC DNA]</scope>
    <source>
        <strain evidence="1 2">L 420-91</strain>
    </source>
</reference>
<accession>A0A1G8EP78</accession>
<protein>
    <submittedName>
        <fullName evidence="1">Uncharacterized protein</fullName>
    </submittedName>
</protein>
<evidence type="ECO:0000313" key="1">
    <source>
        <dbReference type="EMBL" id="SDH71672.1"/>
    </source>
</evidence>
<dbReference type="EMBL" id="FNDE01000046">
    <property type="protein sequence ID" value="SDH71672.1"/>
    <property type="molecule type" value="Genomic_DNA"/>
</dbReference>
<dbReference type="AlphaFoldDB" id="A0A1G8EP78"/>
<organism evidence="1 2">
    <name type="scientific">Aneurinibacillus thermoaerophilus</name>
    <dbReference type="NCBI Taxonomy" id="143495"/>
    <lineage>
        <taxon>Bacteria</taxon>
        <taxon>Bacillati</taxon>
        <taxon>Bacillota</taxon>
        <taxon>Bacilli</taxon>
        <taxon>Bacillales</taxon>
        <taxon>Paenibacillaceae</taxon>
        <taxon>Aneurinibacillus group</taxon>
        <taxon>Aneurinibacillus</taxon>
    </lineage>
</organism>